<feature type="domain" description="Bacterial surface antigen (D15)" evidence="4">
    <location>
        <begin position="93"/>
        <end position="364"/>
    </location>
</feature>
<dbReference type="EMBL" id="RRAZ01000016">
    <property type="protein sequence ID" value="RRH73843.1"/>
    <property type="molecule type" value="Genomic_DNA"/>
</dbReference>
<evidence type="ECO:0000256" key="1">
    <source>
        <dbReference type="ARBA" id="ARBA00004370"/>
    </source>
</evidence>
<dbReference type="Proteomes" id="UP000282125">
    <property type="component" value="Unassembled WGS sequence"/>
</dbReference>
<dbReference type="Gene3D" id="2.40.160.50">
    <property type="entry name" value="membrane protein fhac: a member of the omp85/tpsb transporter family"/>
    <property type="match status" value="1"/>
</dbReference>
<comment type="subcellular location">
    <subcellularLocation>
        <location evidence="1">Membrane</location>
    </subcellularLocation>
</comment>
<evidence type="ECO:0000313" key="5">
    <source>
        <dbReference type="EMBL" id="RRH73843.1"/>
    </source>
</evidence>
<dbReference type="AlphaFoldDB" id="A0A3P3DHZ9"/>
<keyword evidence="2" id="KW-0472">Membrane</keyword>
<evidence type="ECO:0000256" key="2">
    <source>
        <dbReference type="ARBA" id="ARBA00023136"/>
    </source>
</evidence>
<dbReference type="InterPro" id="IPR000184">
    <property type="entry name" value="Bac_surfAg_D15"/>
</dbReference>
<feature type="chain" id="PRO_5018065808" description="Bacterial surface antigen (D15) domain-containing protein" evidence="3">
    <location>
        <begin position="25"/>
        <end position="370"/>
    </location>
</feature>
<accession>A0A3P3DHZ9</accession>
<feature type="signal peptide" evidence="3">
    <location>
        <begin position="1"/>
        <end position="24"/>
    </location>
</feature>
<organism evidence="5 6">
    <name type="scientific">Falsigemmobacter faecalis</name>
    <dbReference type="NCBI Taxonomy" id="2488730"/>
    <lineage>
        <taxon>Bacteria</taxon>
        <taxon>Pseudomonadati</taxon>
        <taxon>Pseudomonadota</taxon>
        <taxon>Alphaproteobacteria</taxon>
        <taxon>Rhodobacterales</taxon>
        <taxon>Paracoccaceae</taxon>
        <taxon>Falsigemmobacter</taxon>
    </lineage>
</organism>
<reference evidence="5 6" key="1">
    <citation type="submission" date="2018-11" db="EMBL/GenBank/DDBJ databases">
        <title>Gemmobacter sp. nov., YIM 102744-1 draft genome.</title>
        <authorList>
            <person name="Li G."/>
            <person name="Jiang Y."/>
        </authorList>
    </citation>
    <scope>NUCLEOTIDE SEQUENCE [LARGE SCALE GENOMIC DNA]</scope>
    <source>
        <strain evidence="5 6">YIM 102744-1</strain>
    </source>
</reference>
<name>A0A3P3DHZ9_9RHOB</name>
<keyword evidence="3" id="KW-0732">Signal</keyword>
<dbReference type="RefSeq" id="WP_124965293.1">
    <property type="nucleotide sequence ID" value="NZ_RRAZ01000016.1"/>
</dbReference>
<gene>
    <name evidence="5" type="ORF">EG244_12295</name>
</gene>
<comment type="caution">
    <text evidence="5">The sequence shown here is derived from an EMBL/GenBank/DDBJ whole genome shotgun (WGS) entry which is preliminary data.</text>
</comment>
<dbReference type="GO" id="GO:0019867">
    <property type="term" value="C:outer membrane"/>
    <property type="evidence" value="ECO:0007669"/>
    <property type="project" value="InterPro"/>
</dbReference>
<evidence type="ECO:0000256" key="3">
    <source>
        <dbReference type="SAM" id="SignalP"/>
    </source>
</evidence>
<protein>
    <recommendedName>
        <fullName evidence="4">Bacterial surface antigen (D15) domain-containing protein</fullName>
    </recommendedName>
</protein>
<keyword evidence="6" id="KW-1185">Reference proteome</keyword>
<sequence>MIRTARQTLALAALAGLSSALPLAAQSPSGGAMLSAGAAWSSTRGAIGSIGLRGEDILKSGLDAEIDYRGGARGEEGRLRLRWRHDLGDTAFGRSTRGVITAQHSRSDWENDGYDTARTRLGFGISAELRPGAGYHFGLFWQENSLSNLRSATSPVVAAETGHSDAAGLEAALRLGRVDHATLPGVGHQLDLTVTAALTGERRFRAFEASALLARRLHPDWALSFRVSGGTTEGRAGQAVSLHDRAFVGGRSLRGFAAGGAGPRDYLAGVTDTALGGRNYLQSSLELRRDTRGPLSVGVFLDAGSAWGLDGRPSGAGGLIDDGFSLRSAAGVALYWKSPLGVINVNLARPLAARPSDSLSRVSLNLLSAF</sequence>
<dbReference type="Pfam" id="PF01103">
    <property type="entry name" value="Omp85"/>
    <property type="match status" value="1"/>
</dbReference>
<dbReference type="OrthoDB" id="7836905at2"/>
<evidence type="ECO:0000259" key="4">
    <source>
        <dbReference type="Pfam" id="PF01103"/>
    </source>
</evidence>
<proteinExistence type="predicted"/>
<evidence type="ECO:0000313" key="6">
    <source>
        <dbReference type="Proteomes" id="UP000282125"/>
    </source>
</evidence>